<dbReference type="InterPro" id="IPR029057">
    <property type="entry name" value="PRTase-like"/>
</dbReference>
<keyword evidence="2" id="KW-0808">Transferase</keyword>
<keyword evidence="2" id="KW-0328">Glycosyltransferase</keyword>
<dbReference type="GeneID" id="92772593"/>
<dbReference type="Gene3D" id="3.40.50.2020">
    <property type="match status" value="1"/>
</dbReference>
<gene>
    <name evidence="2" type="ORF">G3A56_17660</name>
</gene>
<dbReference type="GO" id="GO:0016757">
    <property type="term" value="F:glycosyltransferase activity"/>
    <property type="evidence" value="ECO:0007669"/>
    <property type="project" value="UniProtKB-KW"/>
</dbReference>
<evidence type="ECO:0000313" key="2">
    <source>
        <dbReference type="EMBL" id="QIB39775.1"/>
    </source>
</evidence>
<sequence>MGIEVSKTNQVSINHRHENGVDTSLDGNPSRGHLKGIPLVHVFRRNHNGSRRDDGNPLIFALKGMRGFSITPFWEKQLMKRAVQIISSASEDFAEIDYCMPVPSSSPLCGKFAALVAHTLEKPIIDPTFLRKMKVGEVLAEVKANPPRVRSGLKVTFTSQLSTLERTDQNREWQAKEVDISIRHLFHSFILEGEAPPLADRHVLLVDDLFATGSSILSLRQVVQNQLGASVSAMCLLSGAR</sequence>
<evidence type="ECO:0000256" key="1">
    <source>
        <dbReference type="SAM" id="MobiDB-lite"/>
    </source>
</evidence>
<accession>A0A7L5BLZ1</accession>
<dbReference type="RefSeq" id="WP_082185841.1">
    <property type="nucleotide sequence ID" value="NZ_CP048635.1"/>
</dbReference>
<feature type="region of interest" description="Disordered" evidence="1">
    <location>
        <begin position="1"/>
        <end position="28"/>
    </location>
</feature>
<dbReference type="EMBL" id="CP048635">
    <property type="protein sequence ID" value="QIB39775.1"/>
    <property type="molecule type" value="Genomic_DNA"/>
</dbReference>
<dbReference type="InterPro" id="IPR000836">
    <property type="entry name" value="PRTase_dom"/>
</dbReference>
<protein>
    <submittedName>
        <fullName evidence="2">Phosphoribosyltransferase</fullName>
    </submittedName>
</protein>
<evidence type="ECO:0000313" key="3">
    <source>
        <dbReference type="Proteomes" id="UP000464865"/>
    </source>
</evidence>
<organism evidence="2 3">
    <name type="scientific">Rhizobium oryzihabitans</name>
    <dbReference type="NCBI Taxonomy" id="2267833"/>
    <lineage>
        <taxon>Bacteria</taxon>
        <taxon>Pseudomonadati</taxon>
        <taxon>Pseudomonadota</taxon>
        <taxon>Alphaproteobacteria</taxon>
        <taxon>Hyphomicrobiales</taxon>
        <taxon>Rhizobiaceae</taxon>
        <taxon>Rhizobium/Agrobacterium group</taxon>
        <taxon>Rhizobium</taxon>
    </lineage>
</organism>
<dbReference type="KEGG" id="roy:G3A56_17660"/>
<name>A0A7L5BLZ1_9HYPH</name>
<dbReference type="SUPFAM" id="SSF53271">
    <property type="entry name" value="PRTase-like"/>
    <property type="match status" value="1"/>
</dbReference>
<dbReference type="Proteomes" id="UP000464865">
    <property type="component" value="Chromosome M15-12"/>
</dbReference>
<keyword evidence="3" id="KW-1185">Reference proteome</keyword>
<reference evidence="2 3" key="1">
    <citation type="submission" date="2020-02" db="EMBL/GenBank/DDBJ databases">
        <title>Plant-Promoting Endophytic Bacterium Rhizobium oryzihabitans sp. nov., Isolated from the Root of Rice.</title>
        <authorList>
            <person name="zhao J."/>
            <person name="Zhang G."/>
        </authorList>
    </citation>
    <scope>NUCLEOTIDE SEQUENCE [LARGE SCALE GENOMIC DNA]</scope>
    <source>
        <strain evidence="2 3">M15</strain>
    </source>
</reference>
<dbReference type="CDD" id="cd06223">
    <property type="entry name" value="PRTases_typeI"/>
    <property type="match status" value="1"/>
</dbReference>
<proteinExistence type="predicted"/>
<feature type="compositionally biased region" description="Polar residues" evidence="1">
    <location>
        <begin position="1"/>
        <end position="13"/>
    </location>
</feature>
<dbReference type="AlphaFoldDB" id="A0A7L5BLZ1"/>